<reference evidence="1" key="1">
    <citation type="submission" date="2015-06" db="UniProtKB">
        <authorList>
            <consortium name="EnsemblPlants"/>
        </authorList>
    </citation>
    <scope>IDENTIFICATION</scope>
</reference>
<name>R7W3X4_AEGTA</name>
<dbReference type="ExpressionAtlas" id="R7W3X4">
    <property type="expression patterns" value="baseline"/>
</dbReference>
<dbReference type="AlphaFoldDB" id="R7W3X4"/>
<dbReference type="PANTHER" id="PTHR34303">
    <property type="entry name" value="OS01G0890400 PROTEIN-RELATED"/>
    <property type="match status" value="1"/>
</dbReference>
<sequence>MPSAQSPNHTEERAACAAVTASDQAPLLGSSMKTAPLFGSALPPLNIRLHSTLEFHFTSRAVQMLSADALLPEGATPLEIPSDRPANLCHFKGPKVPAAATALYCRDGSRAHHHHAGRIAYACITPPCGTDPEPFIRRVFRTLALDLQQNFQFLRPALRSGDILMSFRRPCDREAAMRRQPFQLDGVAVKLVPVEMVTDVSRGGGYMVHAARHDYPVEQRTGIHTADNCRSFGLVREIDRACFAAPDLSTVRVILQVEHPRAIPRELRIYYDDCSASVVPIEIVRVWDWSHSYDANGKYSARPNNED</sequence>
<protein>
    <submittedName>
        <fullName evidence="1">Uncharacterized protein</fullName>
    </submittedName>
</protein>
<proteinExistence type="predicted"/>
<organism evidence="1">
    <name type="scientific">Aegilops tauschii</name>
    <name type="common">Tausch's goatgrass</name>
    <name type="synonym">Aegilops squarrosa</name>
    <dbReference type="NCBI Taxonomy" id="37682"/>
    <lineage>
        <taxon>Eukaryota</taxon>
        <taxon>Viridiplantae</taxon>
        <taxon>Streptophyta</taxon>
        <taxon>Embryophyta</taxon>
        <taxon>Tracheophyta</taxon>
        <taxon>Spermatophyta</taxon>
        <taxon>Magnoliopsida</taxon>
        <taxon>Liliopsida</taxon>
        <taxon>Poales</taxon>
        <taxon>Poaceae</taxon>
        <taxon>BOP clade</taxon>
        <taxon>Pooideae</taxon>
        <taxon>Triticodae</taxon>
        <taxon>Triticeae</taxon>
        <taxon>Triticinae</taxon>
        <taxon>Aegilops</taxon>
    </lineage>
</organism>
<evidence type="ECO:0000313" key="1">
    <source>
        <dbReference type="EnsemblPlants" id="EMT14203"/>
    </source>
</evidence>
<dbReference type="EnsemblPlants" id="EMT14203">
    <property type="protein sequence ID" value="EMT14203"/>
    <property type="gene ID" value="F775_01604"/>
</dbReference>
<dbReference type="PANTHER" id="PTHR34303:SF6">
    <property type="entry name" value="OS01G0890400 PROTEIN"/>
    <property type="match status" value="1"/>
</dbReference>
<accession>R7W3X4</accession>